<feature type="region of interest" description="Disordered" evidence="1">
    <location>
        <begin position="1271"/>
        <end position="1294"/>
    </location>
</feature>
<keyword evidence="3" id="KW-1185">Reference proteome</keyword>
<feature type="compositionally biased region" description="Low complexity" evidence="1">
    <location>
        <begin position="995"/>
        <end position="1005"/>
    </location>
</feature>
<feature type="compositionally biased region" description="Basic residues" evidence="1">
    <location>
        <begin position="647"/>
        <end position="657"/>
    </location>
</feature>
<dbReference type="EMBL" id="JAUKTV010000019">
    <property type="protein sequence ID" value="KAK0707229.1"/>
    <property type="molecule type" value="Genomic_DNA"/>
</dbReference>
<feature type="compositionally biased region" description="Low complexity" evidence="1">
    <location>
        <begin position="676"/>
        <end position="685"/>
    </location>
</feature>
<feature type="region of interest" description="Disordered" evidence="1">
    <location>
        <begin position="631"/>
        <end position="885"/>
    </location>
</feature>
<feature type="compositionally biased region" description="Polar residues" evidence="1">
    <location>
        <begin position="1052"/>
        <end position="1078"/>
    </location>
</feature>
<feature type="compositionally biased region" description="Polar residues" evidence="1">
    <location>
        <begin position="1156"/>
        <end position="1166"/>
    </location>
</feature>
<feature type="compositionally biased region" description="Low complexity" evidence="1">
    <location>
        <begin position="1246"/>
        <end position="1256"/>
    </location>
</feature>
<feature type="compositionally biased region" description="Polar residues" evidence="1">
    <location>
        <begin position="1085"/>
        <end position="1104"/>
    </location>
</feature>
<proteinExistence type="predicted"/>
<evidence type="ECO:0000256" key="1">
    <source>
        <dbReference type="SAM" id="MobiDB-lite"/>
    </source>
</evidence>
<feature type="region of interest" description="Disordered" evidence="1">
    <location>
        <begin position="1"/>
        <end position="26"/>
    </location>
</feature>
<feature type="compositionally biased region" description="Basic and acidic residues" evidence="1">
    <location>
        <begin position="1"/>
        <end position="14"/>
    </location>
</feature>
<dbReference type="Proteomes" id="UP001172159">
    <property type="component" value="Unassembled WGS sequence"/>
</dbReference>
<reference evidence="2" key="1">
    <citation type="submission" date="2023-06" db="EMBL/GenBank/DDBJ databases">
        <title>Genome-scale phylogeny and comparative genomics of the fungal order Sordariales.</title>
        <authorList>
            <consortium name="Lawrence Berkeley National Laboratory"/>
            <person name="Hensen N."/>
            <person name="Bonometti L."/>
            <person name="Westerberg I."/>
            <person name="Brannstrom I.O."/>
            <person name="Guillou S."/>
            <person name="Cros-Aarteil S."/>
            <person name="Calhoun S."/>
            <person name="Haridas S."/>
            <person name="Kuo A."/>
            <person name="Mondo S."/>
            <person name="Pangilinan J."/>
            <person name="Riley R."/>
            <person name="Labutti K."/>
            <person name="Andreopoulos B."/>
            <person name="Lipzen A."/>
            <person name="Chen C."/>
            <person name="Yanf M."/>
            <person name="Daum C."/>
            <person name="Ng V."/>
            <person name="Clum A."/>
            <person name="Steindorff A."/>
            <person name="Ohm R."/>
            <person name="Martin F."/>
            <person name="Silar P."/>
            <person name="Natvig D."/>
            <person name="Lalanne C."/>
            <person name="Gautier V."/>
            <person name="Ament-Velasquez S.L."/>
            <person name="Kruys A."/>
            <person name="Hutchinson M.I."/>
            <person name="Powell A.J."/>
            <person name="Barry K."/>
            <person name="Miller A.N."/>
            <person name="Grigoriev I.V."/>
            <person name="Debuchy R."/>
            <person name="Gladieux P."/>
            <person name="Thoren M.H."/>
            <person name="Johannesson H."/>
        </authorList>
    </citation>
    <scope>NUCLEOTIDE SEQUENCE</scope>
    <source>
        <strain evidence="2">CBS 540.89</strain>
    </source>
</reference>
<sequence length="1319" mass="145141">MPRKEQSRDADSHKYNGPSTVDPRGLAPAWAENRTDLIESLPFFRQAQQGVYQHDKIILGALIDGYGGEHSHFDDDIIITKLDGGGDISIKAYMRHSTSRLEAAQRAKDKQSSIGLIIGSNANNLNLRIAPPKPCRYAVLGRYFLTDLWHEYQDGGDSTVTVVRYQRQNFLEPPWWKSNSAAARYRDQKQRQVQVVDVEKGSRSKVCEACGEVSPKRYKVWVCANPQCEDFSTTENGEVLSKDVPFSLHWLLERVESGERAGLDFAPSRLKGSTLPIDMRKGAVCPKCRKCVSRFHWGSWVCDGPYGCGHRISLPVKIPELPSLLKERSRVFTQPRHPFYTLHDPQNLQREFVSHGTTFIEFQHEMSGGSVVTLLKSRPPRTATPGTIFDDLFHSITWEANHGSYLDLERHPAQNRVTGSRINRYEINFGQKEDPDALPPILALENAPAAVQTVLEMLTEILEENIQDRRMKKEEKSNNPWVLTVTAYVGGDQKEGFKPAGYNTQGDVTATLCLGSPVRVRWRYSPIYWNHSQAGEVLEGSPLPGTKYFEALQEFKGKGLSRGEYDEKKSEILNGSDGPLGRRNEVPTYLAADLTHGDILITQGDIGSHFDSTVEPQGLLHIRLTAFRAQDDDDDRRGRGNTPLRRSQSRSRSRKASSTRATTRQRASSRKRRTPSPETSTPSKPGTRASSRTHRGPRKQIQEKPTPQERESPPPSPVRPQSKSLSRPPSKKKKSPSLEVQVRPNTRTRAAAKEARGKAKTQLRRPESSSSSQAPSASPSDEEEHSTSRQKKPPPANITAPKSILKRTTKPASETISKAAPKITKEDAPQVHAPALPVTETQPLSRRRFVYQTPPKDLVASSRTRGLEYYESTPPPRPPVTKSTARSIDEIQPAAIWQRSKPTFPVPLRQSGRPLIPASIVNPGRVSVTAGPPAFRPRPPTTRHLQHEVSALGVPIPPGSRPRSVLPQDNPDADSHASTGENTPSPDPEFVNFNPSEHSSSPSPEANRALPSPESPLKPQEVFGKRKTASGGMGSFKSPRPSSLTLGRRQPAQGTQHEQDQTGDITSRLDSNALQQPEATRKRNSPTATSPSKSHRVSSVTLGSNRLPLPPGPQTTAIPLESSPPPGPTVNPDLISPSSSIISPRQVHTAARKRSTSIPPGSPNINRQRSLSSSLPQPPLIDELQKKDIEVISISSSSHSTPEPERQGAEQDSESPSSESSSEDDNGASYRVPAAPPSSPERRRTSSGSGSQRLGGVMGVAVVPLVVWSGRARRRRGRRGGQEKAEEQWWEEGPDCGDAAVEVAVEEAMGFVSAGKEGQ</sequence>
<comment type="caution">
    <text evidence="2">The sequence shown here is derived from an EMBL/GenBank/DDBJ whole genome shotgun (WGS) entry which is preliminary data.</text>
</comment>
<feature type="compositionally biased region" description="Low complexity" evidence="1">
    <location>
        <begin position="768"/>
        <end position="779"/>
    </location>
</feature>
<protein>
    <submittedName>
        <fullName evidence="2">Uncharacterized protein</fullName>
    </submittedName>
</protein>
<evidence type="ECO:0000313" key="3">
    <source>
        <dbReference type="Proteomes" id="UP001172159"/>
    </source>
</evidence>
<accession>A0AA40A1B0</accession>
<evidence type="ECO:0000313" key="2">
    <source>
        <dbReference type="EMBL" id="KAK0707229.1"/>
    </source>
</evidence>
<feature type="compositionally biased region" description="Basic and acidic residues" evidence="1">
    <location>
        <begin position="700"/>
        <end position="712"/>
    </location>
</feature>
<feature type="compositionally biased region" description="Low complexity" evidence="1">
    <location>
        <begin position="1135"/>
        <end position="1144"/>
    </location>
</feature>
<organism evidence="2 3">
    <name type="scientific">Apiosordaria backusii</name>
    <dbReference type="NCBI Taxonomy" id="314023"/>
    <lineage>
        <taxon>Eukaryota</taxon>
        <taxon>Fungi</taxon>
        <taxon>Dikarya</taxon>
        <taxon>Ascomycota</taxon>
        <taxon>Pezizomycotina</taxon>
        <taxon>Sordariomycetes</taxon>
        <taxon>Sordariomycetidae</taxon>
        <taxon>Sordariales</taxon>
        <taxon>Lasiosphaeriaceae</taxon>
        <taxon>Apiosordaria</taxon>
    </lineage>
</organism>
<gene>
    <name evidence="2" type="ORF">B0T21DRAFT_416398</name>
</gene>
<feature type="compositionally biased region" description="Low complexity" evidence="1">
    <location>
        <begin position="719"/>
        <end position="728"/>
    </location>
</feature>
<name>A0AA40A1B0_9PEZI</name>
<feature type="region of interest" description="Disordered" evidence="1">
    <location>
        <begin position="902"/>
        <end position="1256"/>
    </location>
</feature>